<dbReference type="InterPro" id="IPR003591">
    <property type="entry name" value="Leu-rich_rpt_typical-subtyp"/>
</dbReference>
<evidence type="ECO:0000256" key="4">
    <source>
        <dbReference type="ARBA" id="ARBA00009592"/>
    </source>
</evidence>
<reference evidence="23 24" key="1">
    <citation type="submission" date="2024-01" db="EMBL/GenBank/DDBJ databases">
        <title>The genomes of 5 underutilized Papilionoideae crops provide insights into root nodulation and disease resistanc.</title>
        <authorList>
            <person name="Jiang F."/>
        </authorList>
    </citation>
    <scope>NUCLEOTIDE SEQUENCE [LARGE SCALE GENOMIC DNA]</scope>
    <source>
        <strain evidence="23">DUOXIRENSHENG_FW03</strain>
        <tissue evidence="23">Leaves</tissue>
    </source>
</reference>
<name>A0AAN9RKY0_PSOTE</name>
<dbReference type="InterPro" id="IPR001611">
    <property type="entry name" value="Leu-rich_rpt"/>
</dbReference>
<dbReference type="InterPro" id="IPR032675">
    <property type="entry name" value="LRR_dom_sf"/>
</dbReference>
<dbReference type="InterPro" id="IPR046956">
    <property type="entry name" value="RLP23-like"/>
</dbReference>
<evidence type="ECO:0000256" key="18">
    <source>
        <dbReference type="ARBA" id="ARBA00038043"/>
    </source>
</evidence>
<evidence type="ECO:0000256" key="16">
    <source>
        <dbReference type="ARBA" id="ARBA00023170"/>
    </source>
</evidence>
<dbReference type="Pfam" id="PF13855">
    <property type="entry name" value="LRR_8"/>
    <property type="match status" value="3"/>
</dbReference>
<keyword evidence="17" id="KW-0325">Glycoprotein</keyword>
<evidence type="ECO:0000256" key="17">
    <source>
        <dbReference type="ARBA" id="ARBA00023180"/>
    </source>
</evidence>
<evidence type="ECO:0000256" key="10">
    <source>
        <dbReference type="ARBA" id="ARBA00022729"/>
    </source>
</evidence>
<dbReference type="FunFam" id="3.80.10.10:FF:000213">
    <property type="entry name" value="Tyrosine-sulfated glycopeptide receptor 1"/>
    <property type="match status" value="1"/>
</dbReference>
<evidence type="ECO:0000259" key="22">
    <source>
        <dbReference type="Pfam" id="PF23598"/>
    </source>
</evidence>
<evidence type="ECO:0000256" key="2">
    <source>
        <dbReference type="ARBA" id="ARBA00004191"/>
    </source>
</evidence>
<evidence type="ECO:0000256" key="14">
    <source>
        <dbReference type="ARBA" id="ARBA00023136"/>
    </source>
</evidence>
<keyword evidence="14 19" id="KW-0472">Membrane</keyword>
<evidence type="ECO:0000256" key="1">
    <source>
        <dbReference type="ARBA" id="ARBA00004170"/>
    </source>
</evidence>
<evidence type="ECO:0000313" key="24">
    <source>
        <dbReference type="Proteomes" id="UP001386955"/>
    </source>
</evidence>
<dbReference type="FunFam" id="3.80.10.10:FF:000383">
    <property type="entry name" value="Leucine-rich repeat receptor protein kinase EMS1"/>
    <property type="match status" value="1"/>
</dbReference>
<dbReference type="InterPro" id="IPR055414">
    <property type="entry name" value="LRR_R13L4/SHOC2-like"/>
</dbReference>
<keyword evidence="15" id="KW-1015">Disulfide bond</keyword>
<evidence type="ECO:0000256" key="6">
    <source>
        <dbReference type="ARBA" id="ARBA00022512"/>
    </source>
</evidence>
<comment type="caution">
    <text evidence="23">The sequence shown here is derived from an EMBL/GenBank/DDBJ whole genome shotgun (WGS) entry which is preliminary data.</text>
</comment>
<comment type="similarity">
    <text evidence="18">Belongs to the polygalacturonase-inhibiting protein family.</text>
</comment>
<dbReference type="PROSITE" id="PS51450">
    <property type="entry name" value="LRR"/>
    <property type="match status" value="1"/>
</dbReference>
<comment type="subcellular location">
    <subcellularLocation>
        <location evidence="3">Cell membrane</location>
        <topology evidence="3">Single-pass type I membrane protein</topology>
    </subcellularLocation>
    <subcellularLocation>
        <location evidence="1">Membrane</location>
        <topology evidence="1">Peripheral membrane protein</topology>
    </subcellularLocation>
    <subcellularLocation>
        <location evidence="2">Secreted</location>
        <location evidence="2">Cell wall</location>
    </subcellularLocation>
</comment>
<comment type="similarity">
    <text evidence="4">Belongs to the RLP family.</text>
</comment>
<dbReference type="GO" id="GO:0099402">
    <property type="term" value="P:plant organ development"/>
    <property type="evidence" value="ECO:0007669"/>
    <property type="project" value="UniProtKB-ARBA"/>
</dbReference>
<evidence type="ECO:0000256" key="15">
    <source>
        <dbReference type="ARBA" id="ARBA00023157"/>
    </source>
</evidence>
<proteinExistence type="inferred from homology"/>
<dbReference type="Pfam" id="PF23598">
    <property type="entry name" value="LRR_14"/>
    <property type="match status" value="1"/>
</dbReference>
<keyword evidence="6" id="KW-0134">Cell wall</keyword>
<evidence type="ECO:0000256" key="9">
    <source>
        <dbReference type="ARBA" id="ARBA00022692"/>
    </source>
</evidence>
<dbReference type="SUPFAM" id="SSF52058">
    <property type="entry name" value="L domain-like"/>
    <property type="match status" value="2"/>
</dbReference>
<feature type="chain" id="PRO_5042953551" description="Leucine-rich repeat-containing N-terminal plant-type domain-containing protein" evidence="20">
    <location>
        <begin position="22"/>
        <end position="994"/>
    </location>
</feature>
<evidence type="ECO:0000256" key="7">
    <source>
        <dbReference type="ARBA" id="ARBA00022525"/>
    </source>
</evidence>
<feature type="signal peptide" evidence="20">
    <location>
        <begin position="1"/>
        <end position="21"/>
    </location>
</feature>
<keyword evidence="7" id="KW-0964">Secreted</keyword>
<dbReference type="PANTHER" id="PTHR48063">
    <property type="entry name" value="LRR RECEPTOR-LIKE KINASE"/>
    <property type="match status" value="1"/>
</dbReference>
<dbReference type="EMBL" id="JAYMYS010000009">
    <property type="protein sequence ID" value="KAK7380450.1"/>
    <property type="molecule type" value="Genomic_DNA"/>
</dbReference>
<dbReference type="GO" id="GO:0005886">
    <property type="term" value="C:plasma membrane"/>
    <property type="evidence" value="ECO:0007669"/>
    <property type="project" value="UniProtKB-SubCell"/>
</dbReference>
<keyword evidence="11" id="KW-0677">Repeat</keyword>
<evidence type="ECO:0000256" key="3">
    <source>
        <dbReference type="ARBA" id="ARBA00004251"/>
    </source>
</evidence>
<dbReference type="Gene3D" id="3.80.10.10">
    <property type="entry name" value="Ribonuclease Inhibitor"/>
    <property type="match status" value="5"/>
</dbReference>
<keyword evidence="12" id="KW-0611">Plant defense</keyword>
<keyword evidence="10 20" id="KW-0732">Signal</keyword>
<dbReference type="Proteomes" id="UP001386955">
    <property type="component" value="Unassembled WGS sequence"/>
</dbReference>
<feature type="domain" description="Disease resistance R13L4/SHOC-2-like LRR" evidence="22">
    <location>
        <begin position="180"/>
        <end position="242"/>
    </location>
</feature>
<feature type="domain" description="Leucine-rich repeat-containing N-terminal plant-type" evidence="21">
    <location>
        <begin position="39"/>
        <end position="80"/>
    </location>
</feature>
<evidence type="ECO:0000256" key="19">
    <source>
        <dbReference type="SAM" id="Phobius"/>
    </source>
</evidence>
<dbReference type="GO" id="GO:0006952">
    <property type="term" value="P:defense response"/>
    <property type="evidence" value="ECO:0007669"/>
    <property type="project" value="UniProtKB-KW"/>
</dbReference>
<evidence type="ECO:0000256" key="8">
    <source>
        <dbReference type="ARBA" id="ARBA00022614"/>
    </source>
</evidence>
<evidence type="ECO:0000256" key="12">
    <source>
        <dbReference type="ARBA" id="ARBA00022821"/>
    </source>
</evidence>
<dbReference type="Pfam" id="PF08263">
    <property type="entry name" value="LRRNT_2"/>
    <property type="match status" value="1"/>
</dbReference>
<dbReference type="FunFam" id="3.80.10.10:FF:000400">
    <property type="entry name" value="Nuclear pore complex protein NUP107"/>
    <property type="match status" value="1"/>
</dbReference>
<evidence type="ECO:0000256" key="13">
    <source>
        <dbReference type="ARBA" id="ARBA00022989"/>
    </source>
</evidence>
<evidence type="ECO:0000256" key="5">
    <source>
        <dbReference type="ARBA" id="ARBA00022475"/>
    </source>
</evidence>
<evidence type="ECO:0000256" key="20">
    <source>
        <dbReference type="SAM" id="SignalP"/>
    </source>
</evidence>
<keyword evidence="8" id="KW-0433">Leucine-rich repeat</keyword>
<keyword evidence="24" id="KW-1185">Reference proteome</keyword>
<dbReference type="FunFam" id="3.80.10.10:FF:000095">
    <property type="entry name" value="LRR receptor-like serine/threonine-protein kinase GSO1"/>
    <property type="match status" value="1"/>
</dbReference>
<dbReference type="SUPFAM" id="SSF52047">
    <property type="entry name" value="RNI-like"/>
    <property type="match status" value="1"/>
</dbReference>
<dbReference type="AlphaFoldDB" id="A0AAN9RKY0"/>
<feature type="transmembrane region" description="Helical" evidence="19">
    <location>
        <begin position="949"/>
        <end position="971"/>
    </location>
</feature>
<keyword evidence="5" id="KW-1003">Cell membrane</keyword>
<keyword evidence="9 19" id="KW-0812">Transmembrane</keyword>
<evidence type="ECO:0000256" key="11">
    <source>
        <dbReference type="ARBA" id="ARBA00022737"/>
    </source>
</evidence>
<dbReference type="PRINTS" id="PR00019">
    <property type="entry name" value="LEURICHRPT"/>
</dbReference>
<protein>
    <recommendedName>
        <fullName evidence="25">Leucine-rich repeat-containing N-terminal plant-type domain-containing protein</fullName>
    </recommendedName>
</protein>
<evidence type="ECO:0000313" key="23">
    <source>
        <dbReference type="EMBL" id="KAK7380450.1"/>
    </source>
</evidence>
<organism evidence="23 24">
    <name type="scientific">Psophocarpus tetragonolobus</name>
    <name type="common">Winged bean</name>
    <name type="synonym">Dolichos tetragonolobus</name>
    <dbReference type="NCBI Taxonomy" id="3891"/>
    <lineage>
        <taxon>Eukaryota</taxon>
        <taxon>Viridiplantae</taxon>
        <taxon>Streptophyta</taxon>
        <taxon>Embryophyta</taxon>
        <taxon>Tracheophyta</taxon>
        <taxon>Spermatophyta</taxon>
        <taxon>Magnoliopsida</taxon>
        <taxon>eudicotyledons</taxon>
        <taxon>Gunneridae</taxon>
        <taxon>Pentapetalae</taxon>
        <taxon>rosids</taxon>
        <taxon>fabids</taxon>
        <taxon>Fabales</taxon>
        <taxon>Fabaceae</taxon>
        <taxon>Papilionoideae</taxon>
        <taxon>50 kb inversion clade</taxon>
        <taxon>NPAAA clade</taxon>
        <taxon>indigoferoid/millettioid clade</taxon>
        <taxon>Phaseoleae</taxon>
        <taxon>Psophocarpus</taxon>
    </lineage>
</organism>
<dbReference type="InterPro" id="IPR013210">
    <property type="entry name" value="LRR_N_plant-typ"/>
</dbReference>
<evidence type="ECO:0000259" key="21">
    <source>
        <dbReference type="Pfam" id="PF08263"/>
    </source>
</evidence>
<dbReference type="SMART" id="SM00365">
    <property type="entry name" value="LRR_SD22"/>
    <property type="match status" value="9"/>
</dbReference>
<dbReference type="GO" id="GO:0009653">
    <property type="term" value="P:anatomical structure morphogenesis"/>
    <property type="evidence" value="ECO:0007669"/>
    <property type="project" value="UniProtKB-ARBA"/>
</dbReference>
<keyword evidence="13 19" id="KW-1133">Transmembrane helix</keyword>
<accession>A0AAN9RKY0</accession>
<dbReference type="PANTHER" id="PTHR48063:SF98">
    <property type="entry name" value="LRR RECEPTOR-LIKE SERINE_THREONINE-PROTEIN KINASE FLS2"/>
    <property type="match status" value="1"/>
</dbReference>
<keyword evidence="16" id="KW-0675">Receptor</keyword>
<sequence>MNGYFLKLFNALVLLLLPAAGSLLGFNSLPNTAEIKCIETEREALLNFKQGLIDDYDMLSTWKDDENNRDCCKWKGIHCNNETGHVHMLHLRGQYPQRLRGAINITSLVPLQNIQHLDLSYNSFKGNDITELMGSFTHLIYLNLSSSYFGGSIPCELGKLTHLKYLDLSNNIYLHGQIPHQLGNLTHLRYLDLSDTDLQGELPCQLGNLTHLRYLDLGDNHLQGELPCQLGNLTHLRYLDLSYNHLHGELLCQLGNLTHLRYLDLSYNDLHGELPCQLGNLSQLRYLGLRRNSFSDETFLISSTSIMNSSSSLVFLDLSFNLLKSSTIFYWLFNSTTNLRTLYLYGNMLEGSIPDGFGKVMNSLETLDLSGNKLQGDIPSFFGNICTLERLDLSRNKLNGRFSSLFDNSSWCNRHIFKSLDLSYNRITGKLSKTIGILSELEQLYLDANLLEGDVTESHLSNFSKLESLYLSDNSLSLKFVPGWVLPFPLQSLGLRSCKLGPSFPSWLQTQHSIYSLDISDNRINDSIPEWFWNNLRIVHLNMSHNNLIGAIPNLPLKLPYRSSIILNSNHIEGKVPSFLLQARELKLSENILSDWFSFSCDQNIVANLAILDLSKNQIKGQLPDCWKSVDSLLILDLSHNNLSGKIPMSMSTLVNLKVLVLKNNNLMGELASLKNCSNLIMLDVAENMLSGPIPSWIGESMQQLIILNMRRNYFSGNLPNHLCHLKHIQLLDLSWNKLSKGIPTCLKNFTAMSERSINRSDFLNRVYWFNLTYYVVYSFIPGDYTFDITWMWKGVEQVFKNPEYLLKSIDLSNNILTGEIPKEIGYLFGLVSLNLSRNNLTGEIPSEMGSLRSLDFLDLSRNHLTGQIPTSLSEIDGLGKLDLSHNSLSGRIPSGRHFETYEASCFEGNDDLCGEQLNKSCPGDEDQRTVKPAAVNGDDCDCGFYEALYMSLGIGFFTGFWSLLGTILVWRPCRNAYLMFLNRVTHSICVWFQ</sequence>
<dbReference type="SMART" id="SM00369">
    <property type="entry name" value="LRR_TYP"/>
    <property type="match status" value="11"/>
</dbReference>
<dbReference type="Pfam" id="PF00560">
    <property type="entry name" value="LRR_1"/>
    <property type="match status" value="6"/>
</dbReference>
<gene>
    <name evidence="23" type="ORF">VNO78_32961</name>
</gene>
<evidence type="ECO:0008006" key="25">
    <source>
        <dbReference type="Google" id="ProtNLM"/>
    </source>
</evidence>